<gene>
    <name evidence="2" type="ORF">KTC_20500</name>
</gene>
<sequence>MGPELCRDLSLPISVKERQAQKRRQKEQDVEGQRSLLNNTLIIVRDESVANIPESQAHSEATDEHAEPTGRGTSLQA</sequence>
<dbReference type="AlphaFoldDB" id="A0A455SK10"/>
<name>A0A455SK10_9CHLR</name>
<dbReference type="EMBL" id="AP019376">
    <property type="protein sequence ID" value="BBH87299.1"/>
    <property type="molecule type" value="Genomic_DNA"/>
</dbReference>
<evidence type="ECO:0000256" key="1">
    <source>
        <dbReference type="SAM" id="MobiDB-lite"/>
    </source>
</evidence>
<accession>A0A455SK10</accession>
<reference evidence="2" key="1">
    <citation type="submission" date="2018-12" db="EMBL/GenBank/DDBJ databases">
        <title>Novel natural products biosynthetic potential of the class Ktedonobacteria.</title>
        <authorList>
            <person name="Zheng Y."/>
            <person name="Saitou A."/>
            <person name="Wang C.M."/>
            <person name="Toyoda A."/>
            <person name="Minakuchi Y."/>
            <person name="Sekiguchi Y."/>
            <person name="Ueda K."/>
            <person name="Takano H."/>
            <person name="Sakai Y."/>
            <person name="Yokota A."/>
            <person name="Yabe S."/>
        </authorList>
    </citation>
    <scope>NUCLEOTIDE SEQUENCE</scope>
    <source>
        <strain evidence="2">COM3</strain>
    </source>
</reference>
<proteinExistence type="predicted"/>
<organism evidence="2">
    <name type="scientific">Thermosporothrix sp. COM3</name>
    <dbReference type="NCBI Taxonomy" id="2490863"/>
    <lineage>
        <taxon>Bacteria</taxon>
        <taxon>Bacillati</taxon>
        <taxon>Chloroflexota</taxon>
        <taxon>Ktedonobacteria</taxon>
        <taxon>Ktedonobacterales</taxon>
        <taxon>Thermosporotrichaceae</taxon>
        <taxon>Thermosporothrix</taxon>
    </lineage>
</organism>
<evidence type="ECO:0000313" key="2">
    <source>
        <dbReference type="EMBL" id="BBH87299.1"/>
    </source>
</evidence>
<protein>
    <submittedName>
        <fullName evidence="2">Uncharacterized protein</fullName>
    </submittedName>
</protein>
<feature type="region of interest" description="Disordered" evidence="1">
    <location>
        <begin position="51"/>
        <end position="77"/>
    </location>
</feature>